<dbReference type="AlphaFoldDB" id="A0A9D5AET8"/>
<evidence type="ECO:0000313" key="2">
    <source>
        <dbReference type="Proteomes" id="UP001058974"/>
    </source>
</evidence>
<dbReference type="Proteomes" id="UP001058974">
    <property type="component" value="Chromosome 5"/>
</dbReference>
<accession>A0A9D5AET8</accession>
<dbReference type="InterPro" id="IPR036691">
    <property type="entry name" value="Endo/exonu/phosph_ase_sf"/>
</dbReference>
<gene>
    <name evidence="1" type="ORF">KIW84_052374</name>
</gene>
<dbReference type="PANTHER" id="PTHR33710">
    <property type="entry name" value="BNAC02G09200D PROTEIN"/>
    <property type="match status" value="1"/>
</dbReference>
<reference evidence="1 2" key="1">
    <citation type="journal article" date="2022" name="Nat. Genet.">
        <title>Improved pea reference genome and pan-genome highlight genomic features and evolutionary characteristics.</title>
        <authorList>
            <person name="Yang T."/>
            <person name="Liu R."/>
            <person name="Luo Y."/>
            <person name="Hu S."/>
            <person name="Wang D."/>
            <person name="Wang C."/>
            <person name="Pandey M.K."/>
            <person name="Ge S."/>
            <person name="Xu Q."/>
            <person name="Li N."/>
            <person name="Li G."/>
            <person name="Huang Y."/>
            <person name="Saxena R.K."/>
            <person name="Ji Y."/>
            <person name="Li M."/>
            <person name="Yan X."/>
            <person name="He Y."/>
            <person name="Liu Y."/>
            <person name="Wang X."/>
            <person name="Xiang C."/>
            <person name="Varshney R.K."/>
            <person name="Ding H."/>
            <person name="Gao S."/>
            <person name="Zong X."/>
        </authorList>
    </citation>
    <scope>NUCLEOTIDE SEQUENCE [LARGE SCALE GENOMIC DNA]</scope>
    <source>
        <strain evidence="1 2">cv. Zhongwan 6</strain>
    </source>
</reference>
<sequence>MEVEYLRKTCVVSYKAMVTGENYKDKKEEEDQTTEGIWEVKRSEEALRIEEKKCGKINCCNPMDLGLIGYKYNWRGPISHGGLRIYERLDRMLSNDQWRLQFPDAQVKVLTRLDFSDHLPLLVSLTDNTSRNFPNYFKFESAWVLEETYNYMVNSSWKANSSLTNNLEELKTQVTKWNMHTVKSVQKEKIS</sequence>
<evidence type="ECO:0000313" key="1">
    <source>
        <dbReference type="EMBL" id="KAI5405563.1"/>
    </source>
</evidence>
<protein>
    <submittedName>
        <fullName evidence="1">Uncharacterized protein</fullName>
    </submittedName>
</protein>
<comment type="caution">
    <text evidence="1">The sequence shown here is derived from an EMBL/GenBank/DDBJ whole genome shotgun (WGS) entry which is preliminary data.</text>
</comment>
<keyword evidence="2" id="KW-1185">Reference proteome</keyword>
<proteinExistence type="predicted"/>
<name>A0A9D5AET8_PEA</name>
<organism evidence="1 2">
    <name type="scientific">Pisum sativum</name>
    <name type="common">Garden pea</name>
    <name type="synonym">Lathyrus oleraceus</name>
    <dbReference type="NCBI Taxonomy" id="3888"/>
    <lineage>
        <taxon>Eukaryota</taxon>
        <taxon>Viridiplantae</taxon>
        <taxon>Streptophyta</taxon>
        <taxon>Embryophyta</taxon>
        <taxon>Tracheophyta</taxon>
        <taxon>Spermatophyta</taxon>
        <taxon>Magnoliopsida</taxon>
        <taxon>eudicotyledons</taxon>
        <taxon>Gunneridae</taxon>
        <taxon>Pentapetalae</taxon>
        <taxon>rosids</taxon>
        <taxon>fabids</taxon>
        <taxon>Fabales</taxon>
        <taxon>Fabaceae</taxon>
        <taxon>Papilionoideae</taxon>
        <taxon>50 kb inversion clade</taxon>
        <taxon>NPAAA clade</taxon>
        <taxon>Hologalegina</taxon>
        <taxon>IRL clade</taxon>
        <taxon>Fabeae</taxon>
        <taxon>Lathyrus</taxon>
    </lineage>
</organism>
<dbReference type="Gramene" id="Psat05G0237400-T1">
    <property type="protein sequence ID" value="KAI5405563.1"/>
    <property type="gene ID" value="KIW84_052374"/>
</dbReference>
<dbReference type="SUPFAM" id="SSF56219">
    <property type="entry name" value="DNase I-like"/>
    <property type="match status" value="1"/>
</dbReference>
<dbReference type="PANTHER" id="PTHR33710:SF71">
    <property type="entry name" value="ENDONUCLEASE_EXONUCLEASE_PHOSPHATASE DOMAIN-CONTAINING PROTEIN"/>
    <property type="match status" value="1"/>
</dbReference>
<dbReference type="EMBL" id="JAMSHJ010000005">
    <property type="protein sequence ID" value="KAI5405563.1"/>
    <property type="molecule type" value="Genomic_DNA"/>
</dbReference>